<evidence type="ECO:0000313" key="6">
    <source>
        <dbReference type="Proteomes" id="UP000005408"/>
    </source>
</evidence>
<keyword evidence="3" id="KW-0732">Signal</keyword>
<protein>
    <recommendedName>
        <fullName evidence="4">Tyrosinase copper-binding domain-containing protein</fullName>
    </recommendedName>
</protein>
<dbReference type="InterPro" id="IPR050316">
    <property type="entry name" value="Tyrosinase/Hemocyanin"/>
</dbReference>
<dbReference type="InterPro" id="IPR008922">
    <property type="entry name" value="Di-copper_centre_dom_sf"/>
</dbReference>
<keyword evidence="1" id="KW-0479">Metal-binding</keyword>
<dbReference type="OrthoDB" id="6132182at2759"/>
<dbReference type="EnsemblMetazoa" id="G10883.1">
    <property type="protein sequence ID" value="G10883.1:cds"/>
    <property type="gene ID" value="G10883"/>
</dbReference>
<feature type="chain" id="PRO_5042430674" description="Tyrosinase copper-binding domain-containing protein" evidence="3">
    <location>
        <begin position="23"/>
        <end position="658"/>
    </location>
</feature>
<dbReference type="Pfam" id="PF00264">
    <property type="entry name" value="Tyrosinase"/>
    <property type="match status" value="1"/>
</dbReference>
<dbReference type="InterPro" id="IPR002227">
    <property type="entry name" value="Tyrosinase_Cu-bd"/>
</dbReference>
<reference evidence="5" key="1">
    <citation type="submission" date="2022-08" db="UniProtKB">
        <authorList>
            <consortium name="EnsemblMetazoa"/>
        </authorList>
    </citation>
    <scope>IDENTIFICATION</scope>
    <source>
        <strain evidence="5">05x7-T-G4-1.051#20</strain>
    </source>
</reference>
<feature type="domain" description="Tyrosinase copper-binding" evidence="4">
    <location>
        <begin position="142"/>
        <end position="316"/>
    </location>
</feature>
<dbReference type="SUPFAM" id="SSF48056">
    <property type="entry name" value="Di-copper centre-containing domain"/>
    <property type="match status" value="1"/>
</dbReference>
<dbReference type="PANTHER" id="PTHR11474">
    <property type="entry name" value="TYROSINASE FAMILY MEMBER"/>
    <property type="match status" value="1"/>
</dbReference>
<dbReference type="OMA" id="CYSERTW"/>
<dbReference type="GO" id="GO:0046872">
    <property type="term" value="F:metal ion binding"/>
    <property type="evidence" value="ECO:0007669"/>
    <property type="project" value="UniProtKB-KW"/>
</dbReference>
<evidence type="ECO:0000256" key="1">
    <source>
        <dbReference type="ARBA" id="ARBA00022723"/>
    </source>
</evidence>
<keyword evidence="2" id="KW-0186">Copper</keyword>
<evidence type="ECO:0000259" key="4">
    <source>
        <dbReference type="Pfam" id="PF00264"/>
    </source>
</evidence>
<evidence type="ECO:0000256" key="3">
    <source>
        <dbReference type="SAM" id="SignalP"/>
    </source>
</evidence>
<keyword evidence="6" id="KW-1185">Reference proteome</keyword>
<feature type="signal peptide" evidence="3">
    <location>
        <begin position="1"/>
        <end position="22"/>
    </location>
</feature>
<proteinExistence type="predicted"/>
<organism evidence="5 6">
    <name type="scientific">Magallana gigas</name>
    <name type="common">Pacific oyster</name>
    <name type="synonym">Crassostrea gigas</name>
    <dbReference type="NCBI Taxonomy" id="29159"/>
    <lineage>
        <taxon>Eukaryota</taxon>
        <taxon>Metazoa</taxon>
        <taxon>Spiralia</taxon>
        <taxon>Lophotrochozoa</taxon>
        <taxon>Mollusca</taxon>
        <taxon>Bivalvia</taxon>
        <taxon>Autobranchia</taxon>
        <taxon>Pteriomorphia</taxon>
        <taxon>Ostreida</taxon>
        <taxon>Ostreoidea</taxon>
        <taxon>Ostreidae</taxon>
        <taxon>Magallana</taxon>
    </lineage>
</organism>
<dbReference type="AlphaFoldDB" id="A0A8W8HSX6"/>
<name>A0A8W8HSX6_MAGGI</name>
<dbReference type="GO" id="GO:0016491">
    <property type="term" value="F:oxidoreductase activity"/>
    <property type="evidence" value="ECO:0007669"/>
    <property type="project" value="InterPro"/>
</dbReference>
<dbReference type="PANTHER" id="PTHR11474:SF126">
    <property type="entry name" value="TYROSINASE-LIKE PROTEIN TYR-1-RELATED"/>
    <property type="match status" value="1"/>
</dbReference>
<sequence>MKNPNHQIISLVLAVCLPSVYGIVQKIPTPTEVLECFFYKSLNTSVAEVPGKLIEDFCLRKYSLSQFERNTQKNISVEGVQYLKSLFRQIDAEAQEARNKRQVTATWRVRSEIRTLSAAQRNRIFGCLNRLKRDFTIDPNTNTYDLIGSLHSGQAAQLMHNGPGFLGRHSLYVLAMETACRTPIPYWDFMMDGAMTDPTSSAIWSNTFFGNGNGPVRTGFCGNWVTPQNTPIIRNVGAGGLQLPRRDVLRAILSRTRTSEITEPQPAMSVFSIEVHHNAVHNHIDGHFSALDTSTFDPVFWFLHSMFHYMWYMFKNNQRARGVDPQRDYPRGPNVPQGHEFFQRVNFMPFVRPMTNLETFADRYDRIVSYTPLPRCPTCGGSPFLVCLQGTCVARSVRRTGRIPAIARRPVGLPITPFIRGKRSVDGNNNAGLLKNHEETLAALDRSYTNTFVIDGHFAPENWVYLNVRVIYERPKGDVFNSTGSADGHDMYDPSSFSDGGKEIGVENRVLYKQRCAPSGSGATKIYVQSDGLNYHGKYKEYAILDERQAVSSAILQIAVRKPSDKYTETYLSAYNSCGRVCRPVCSIGEGSSSIYKACSGSFKVTNEFPLMYSNSYEGAISSLWHLSLDGKGPLFRNTFSPITFICDHQNAWPWSQN</sequence>
<accession>A0A8W8HSX6</accession>
<dbReference type="EnsemblMetazoa" id="G10883.2">
    <property type="protein sequence ID" value="G10883.2:cds"/>
    <property type="gene ID" value="G10883"/>
</dbReference>
<dbReference type="Gene3D" id="1.10.1280.10">
    <property type="entry name" value="Di-copper center containing domain from catechol oxidase"/>
    <property type="match status" value="1"/>
</dbReference>
<evidence type="ECO:0000256" key="2">
    <source>
        <dbReference type="ARBA" id="ARBA00023008"/>
    </source>
</evidence>
<dbReference type="Proteomes" id="UP000005408">
    <property type="component" value="Unassembled WGS sequence"/>
</dbReference>
<evidence type="ECO:0000313" key="5">
    <source>
        <dbReference type="EnsemblMetazoa" id="G10883.1:cds"/>
    </source>
</evidence>